<dbReference type="Proteomes" id="UP000005984">
    <property type="component" value="Unassembled WGS sequence"/>
</dbReference>
<organism evidence="1 2">
    <name type="scientific">Anaerococcus lactolyticus ATCC 51172</name>
    <dbReference type="NCBI Taxonomy" id="525254"/>
    <lineage>
        <taxon>Bacteria</taxon>
        <taxon>Bacillati</taxon>
        <taxon>Bacillota</taxon>
        <taxon>Tissierellia</taxon>
        <taxon>Tissierellales</taxon>
        <taxon>Peptoniphilaceae</taxon>
        <taxon>Anaerococcus</taxon>
    </lineage>
</organism>
<evidence type="ECO:0000313" key="1">
    <source>
        <dbReference type="EMBL" id="EEI86667.1"/>
    </source>
</evidence>
<dbReference type="AlphaFoldDB" id="C2BEJ4"/>
<proteinExistence type="predicted"/>
<dbReference type="EMBL" id="ABYO01000190">
    <property type="protein sequence ID" value="EEI86667.1"/>
    <property type="molecule type" value="Genomic_DNA"/>
</dbReference>
<reference evidence="1 2" key="1">
    <citation type="submission" date="2008-10" db="EMBL/GenBank/DDBJ databases">
        <authorList>
            <person name="Qin X."/>
            <person name="Bachman B."/>
            <person name="Battles P."/>
            <person name="Bell A."/>
            <person name="Bess C."/>
            <person name="Bickham C."/>
            <person name="Chaboub L."/>
            <person name="Chen D."/>
            <person name="Coyle M."/>
            <person name="Deiros D.R."/>
            <person name="Dinh H."/>
            <person name="Forbes L."/>
            <person name="Fowler G."/>
            <person name="Francisco L."/>
            <person name="Fu Q."/>
            <person name="Gubbala S."/>
            <person name="Hale W."/>
            <person name="Han Y."/>
            <person name="Hemphill L."/>
            <person name="Highlander S.K."/>
            <person name="Hirani K."/>
            <person name="Hogues M."/>
            <person name="Jackson L."/>
            <person name="Jakkamsetti A."/>
            <person name="Javaid M."/>
            <person name="Jiang H."/>
            <person name="Korchina V."/>
            <person name="Kovar C."/>
            <person name="Lara F."/>
            <person name="Lee S."/>
            <person name="Mata R."/>
            <person name="Mathew T."/>
            <person name="Moen C."/>
            <person name="Morales K."/>
            <person name="Munidasa M."/>
            <person name="Nazareth L."/>
            <person name="Ngo R."/>
            <person name="Nguyen L."/>
            <person name="Okwuonu G."/>
            <person name="Ongeri F."/>
            <person name="Patil S."/>
            <person name="Petrosino J."/>
            <person name="Pham C."/>
            <person name="Pham P."/>
            <person name="Pu L.-L."/>
            <person name="Puazo M."/>
            <person name="Raj R."/>
            <person name="Reid J."/>
            <person name="Rouhana J."/>
            <person name="Saada N."/>
            <person name="Shang Y."/>
            <person name="Simmons D."/>
            <person name="Thornton R."/>
            <person name="Warren J."/>
            <person name="Weissenberger G."/>
            <person name="Zhang J."/>
            <person name="Zhang L."/>
            <person name="Zhou C."/>
            <person name="Zhu D."/>
            <person name="Muzny D."/>
            <person name="Worley K."/>
            <person name="Gibbs R."/>
        </authorList>
    </citation>
    <scope>NUCLEOTIDE SEQUENCE [LARGE SCALE GENOMIC DNA]</scope>
    <source>
        <strain evidence="1 2">ATCC 51172</strain>
    </source>
</reference>
<dbReference type="HOGENOM" id="CLU_3246401_0_0_9"/>
<name>C2BEJ4_9FIRM</name>
<sequence>MGRKKYFIFNNDLVKPGLFSIKTYINKCRFNKFHDIIKLELL</sequence>
<keyword evidence="2" id="KW-1185">Reference proteome</keyword>
<comment type="caution">
    <text evidence="1">The sequence shown here is derived from an EMBL/GenBank/DDBJ whole genome shotgun (WGS) entry which is preliminary data.</text>
</comment>
<evidence type="ECO:0000313" key="2">
    <source>
        <dbReference type="Proteomes" id="UP000005984"/>
    </source>
</evidence>
<dbReference type="STRING" id="525254.HMPREF0072_0764"/>
<protein>
    <submittedName>
        <fullName evidence="1">Uncharacterized protein</fullName>
    </submittedName>
</protein>
<accession>C2BEJ4</accession>
<gene>
    <name evidence="1" type="ORF">HMPREF0072_0764</name>
</gene>